<name>E6W1U6_DESIS</name>
<reference evidence="2 3" key="1">
    <citation type="submission" date="2010-12" db="EMBL/GenBank/DDBJ databases">
        <title>Complete sequence of Desulfurispirillum indicum S5.</title>
        <authorList>
            <consortium name="US DOE Joint Genome Institute"/>
            <person name="Lucas S."/>
            <person name="Copeland A."/>
            <person name="Lapidus A."/>
            <person name="Cheng J.-F."/>
            <person name="Goodwin L."/>
            <person name="Pitluck S."/>
            <person name="Chertkov O."/>
            <person name="Held B."/>
            <person name="Detter J.C."/>
            <person name="Han C."/>
            <person name="Tapia R."/>
            <person name="Land M."/>
            <person name="Hauser L."/>
            <person name="Kyrpides N."/>
            <person name="Ivanova N."/>
            <person name="Mikhailova N."/>
            <person name="Haggblom M."/>
            <person name="Rauschenbach I."/>
            <person name="Bini E."/>
            <person name="Woyke T."/>
        </authorList>
    </citation>
    <scope>NUCLEOTIDE SEQUENCE [LARGE SCALE GENOMIC DNA]</scope>
    <source>
        <strain evidence="3">ATCC BAA-1389 / DSM 22839 / S5</strain>
    </source>
</reference>
<dbReference type="InParanoid" id="E6W1U6"/>
<dbReference type="PANTHER" id="PTHR12697">
    <property type="entry name" value="PBS LYASE HEAT-LIKE PROTEIN"/>
    <property type="match status" value="1"/>
</dbReference>
<dbReference type="Pfam" id="PF01740">
    <property type="entry name" value="STAS"/>
    <property type="match status" value="1"/>
</dbReference>
<dbReference type="PROSITE" id="PS50801">
    <property type="entry name" value="STAS"/>
    <property type="match status" value="1"/>
</dbReference>
<proteinExistence type="predicted"/>
<dbReference type="AlphaFoldDB" id="E6W1U6"/>
<dbReference type="Pfam" id="PF13646">
    <property type="entry name" value="HEAT_2"/>
    <property type="match status" value="3"/>
</dbReference>
<dbReference type="InterPro" id="IPR011989">
    <property type="entry name" value="ARM-like"/>
</dbReference>
<dbReference type="GO" id="GO:0016491">
    <property type="term" value="F:oxidoreductase activity"/>
    <property type="evidence" value="ECO:0007669"/>
    <property type="project" value="TreeGrafter"/>
</dbReference>
<dbReference type="Gene3D" id="3.30.750.24">
    <property type="entry name" value="STAS domain"/>
    <property type="match status" value="1"/>
</dbReference>
<dbReference type="KEGG" id="din:Selin_0734"/>
<keyword evidence="3" id="KW-1185">Reference proteome</keyword>
<dbReference type="InterPro" id="IPR016024">
    <property type="entry name" value="ARM-type_fold"/>
</dbReference>
<dbReference type="InterPro" id="IPR004155">
    <property type="entry name" value="PBS_lyase_HEAT"/>
</dbReference>
<dbReference type="eggNOG" id="COG1366">
    <property type="taxonomic scope" value="Bacteria"/>
</dbReference>
<dbReference type="InterPro" id="IPR002645">
    <property type="entry name" value="STAS_dom"/>
</dbReference>
<protein>
    <submittedName>
        <fullName evidence="2">Sulfate transporter/antisigma-factor antagonist STAS</fullName>
    </submittedName>
</protein>
<dbReference type="SUPFAM" id="SSF52091">
    <property type="entry name" value="SpoIIaa-like"/>
    <property type="match status" value="1"/>
</dbReference>
<feature type="domain" description="STAS" evidence="1">
    <location>
        <begin position="1"/>
        <end position="86"/>
    </location>
</feature>
<gene>
    <name evidence="2" type="ordered locus">Selin_0734</name>
</gene>
<evidence type="ECO:0000313" key="2">
    <source>
        <dbReference type="EMBL" id="ADU65478.1"/>
    </source>
</evidence>
<organism evidence="2 3">
    <name type="scientific">Desulfurispirillum indicum (strain ATCC BAA-1389 / DSM 22839 / S5)</name>
    <dbReference type="NCBI Taxonomy" id="653733"/>
    <lineage>
        <taxon>Bacteria</taxon>
        <taxon>Pseudomonadati</taxon>
        <taxon>Chrysiogenota</taxon>
        <taxon>Chrysiogenia</taxon>
        <taxon>Chrysiogenales</taxon>
        <taxon>Chrysiogenaceae</taxon>
        <taxon>Desulfurispirillum</taxon>
    </lineage>
</organism>
<dbReference type="InterPro" id="IPR036513">
    <property type="entry name" value="STAS_dom_sf"/>
</dbReference>
<dbReference type="STRING" id="653733.Selin_0734"/>
<evidence type="ECO:0000313" key="3">
    <source>
        <dbReference type="Proteomes" id="UP000002572"/>
    </source>
</evidence>
<dbReference type="SUPFAM" id="SSF48371">
    <property type="entry name" value="ARM repeat"/>
    <property type="match status" value="1"/>
</dbReference>
<dbReference type="HOGENOM" id="CLU_578328_0_0_0"/>
<dbReference type="RefSeq" id="WP_013505366.1">
    <property type="nucleotide sequence ID" value="NC_014836.1"/>
</dbReference>
<evidence type="ECO:0000259" key="1">
    <source>
        <dbReference type="PROSITE" id="PS50801"/>
    </source>
</evidence>
<dbReference type="SMART" id="SM00567">
    <property type="entry name" value="EZ_HEAT"/>
    <property type="match status" value="7"/>
</dbReference>
<dbReference type="OrthoDB" id="9772043at2"/>
<dbReference type="EMBL" id="CP002432">
    <property type="protein sequence ID" value="ADU65478.1"/>
    <property type="molecule type" value="Genomic_DNA"/>
</dbReference>
<sequence>MEFSIERSGNTATVLIKDAFLGENAKGLLAAIEELGTIDLLIMDFSQSNYINSSGISALIEIYKQTRARKYMVRLTGLSREIRDFFFHARLDEFFAIEDELEGLGIEQYVELLQDDEKRDLAIDKLVEMDDAAVLPMRNAIHSENELIRSGAITVLGKLDDSYMASRFSDILLHDESSFVRQAAAYALGFLLDDQTVPALISALEDNFSEVAEAAAASLSIFGSDEVREQLTGKLFHENPRVRGVAAQALGMISDKRVHKSLESLVGDADPWVRVCAVQALGWMRSHPSVTVLIEALGDNDMRVREAAASSLGRIKSPDSIEPLGKSLFDENMWVAYFAAKALGQIGDKHAIAPLMHAYKTTSHENIKIAVLYALRELTAVEASEVYLDAFRSRNEDLRKEALMCLGKVFHQDLPAILRKALKDINWTVRYAALEIITLHQLRDMEEDLKLCLANESEDIVRNQIAKALTHLARRSQP</sequence>
<accession>E6W1U6</accession>
<dbReference type="eggNOG" id="COG1413">
    <property type="taxonomic scope" value="Bacteria"/>
</dbReference>
<dbReference type="PANTHER" id="PTHR12697:SF5">
    <property type="entry name" value="DEOXYHYPUSINE HYDROXYLASE"/>
    <property type="match status" value="1"/>
</dbReference>
<dbReference type="Gene3D" id="1.25.10.10">
    <property type="entry name" value="Leucine-rich Repeat Variant"/>
    <property type="match status" value="4"/>
</dbReference>
<dbReference type="CDD" id="cd07043">
    <property type="entry name" value="STAS_anti-anti-sigma_factors"/>
    <property type="match status" value="1"/>
</dbReference>
<dbReference type="Proteomes" id="UP000002572">
    <property type="component" value="Chromosome"/>
</dbReference>